<evidence type="ECO:0000313" key="3">
    <source>
        <dbReference type="Proteomes" id="UP000585272"/>
    </source>
</evidence>
<evidence type="ECO:0000313" key="2">
    <source>
        <dbReference type="EMBL" id="MBB4662783.1"/>
    </source>
</evidence>
<dbReference type="EMBL" id="JACHNU010000002">
    <property type="protein sequence ID" value="MBB4662783.1"/>
    <property type="molecule type" value="Genomic_DNA"/>
</dbReference>
<reference evidence="2 3" key="1">
    <citation type="submission" date="2020-08" db="EMBL/GenBank/DDBJ databases">
        <title>Genomic Encyclopedia of Archaeal and Bacterial Type Strains, Phase II (KMG-II): from individual species to whole genera.</title>
        <authorList>
            <person name="Goeker M."/>
        </authorList>
    </citation>
    <scope>NUCLEOTIDE SEQUENCE [LARGE SCALE GENOMIC DNA]</scope>
    <source>
        <strain evidence="2 3">DSM 23288</strain>
    </source>
</reference>
<dbReference type="AlphaFoldDB" id="A0A840IF05"/>
<comment type="caution">
    <text evidence="2">The sequence shown here is derived from an EMBL/GenBank/DDBJ whole genome shotgun (WGS) entry which is preliminary data.</text>
</comment>
<keyword evidence="3" id="KW-1185">Reference proteome</keyword>
<dbReference type="Proteomes" id="UP000585272">
    <property type="component" value="Unassembled WGS sequence"/>
</dbReference>
<gene>
    <name evidence="2" type="ORF">BDZ31_002369</name>
</gene>
<feature type="compositionally biased region" description="Polar residues" evidence="1">
    <location>
        <begin position="74"/>
        <end position="83"/>
    </location>
</feature>
<proteinExistence type="predicted"/>
<organism evidence="2 3">
    <name type="scientific">Conexibacter arvalis</name>
    <dbReference type="NCBI Taxonomy" id="912552"/>
    <lineage>
        <taxon>Bacteria</taxon>
        <taxon>Bacillati</taxon>
        <taxon>Actinomycetota</taxon>
        <taxon>Thermoleophilia</taxon>
        <taxon>Solirubrobacterales</taxon>
        <taxon>Conexibacteraceae</taxon>
        <taxon>Conexibacter</taxon>
    </lineage>
</organism>
<name>A0A840IF05_9ACTN</name>
<protein>
    <submittedName>
        <fullName evidence="2">Uncharacterized protein</fullName>
    </submittedName>
</protein>
<accession>A0A840IF05</accession>
<evidence type="ECO:0000256" key="1">
    <source>
        <dbReference type="SAM" id="MobiDB-lite"/>
    </source>
</evidence>
<feature type="region of interest" description="Disordered" evidence="1">
    <location>
        <begin position="69"/>
        <end position="99"/>
    </location>
</feature>
<sequence length="99" mass="10858">MSRSRLASRSVLRRITGRIWRITRSKTGRVRSTSSTKRSRGIVAIRPGVSASIRTWCQPSVSVGIAPTHVGATWTPSGSTRPSATEETRSLPASSRWRP</sequence>